<feature type="transmembrane region" description="Helical" evidence="8">
    <location>
        <begin position="280"/>
        <end position="300"/>
    </location>
</feature>
<dbReference type="FunFam" id="1.20.1250.20:FF:000286">
    <property type="entry name" value="MFS efflux transporter"/>
    <property type="match status" value="1"/>
</dbReference>
<evidence type="ECO:0000256" key="5">
    <source>
        <dbReference type="ARBA" id="ARBA00022989"/>
    </source>
</evidence>
<feature type="transmembrane region" description="Helical" evidence="8">
    <location>
        <begin position="400"/>
        <end position="420"/>
    </location>
</feature>
<dbReference type="EMBL" id="MLKD01000013">
    <property type="protein sequence ID" value="OQE20443.1"/>
    <property type="molecule type" value="Genomic_DNA"/>
</dbReference>
<evidence type="ECO:0000313" key="11">
    <source>
        <dbReference type="Proteomes" id="UP000191285"/>
    </source>
</evidence>
<evidence type="ECO:0000256" key="6">
    <source>
        <dbReference type="ARBA" id="ARBA00023136"/>
    </source>
</evidence>
<gene>
    <name evidence="10" type="ORF">PENSTE_c013G08105</name>
</gene>
<evidence type="ECO:0000313" key="10">
    <source>
        <dbReference type="EMBL" id="OQE20443.1"/>
    </source>
</evidence>
<feature type="transmembrane region" description="Helical" evidence="8">
    <location>
        <begin position="163"/>
        <end position="184"/>
    </location>
</feature>
<dbReference type="InterPro" id="IPR051788">
    <property type="entry name" value="MFS_Transporter"/>
</dbReference>
<dbReference type="FunFam" id="1.20.1250.20:FF:000308">
    <property type="entry name" value="MFS efflux transporter"/>
    <property type="match status" value="1"/>
</dbReference>
<feature type="region of interest" description="Disordered" evidence="7">
    <location>
        <begin position="1"/>
        <end position="27"/>
    </location>
</feature>
<feature type="transmembrane region" description="Helical" evidence="8">
    <location>
        <begin position="337"/>
        <end position="360"/>
    </location>
</feature>
<feature type="transmembrane region" description="Helical" evidence="8">
    <location>
        <begin position="312"/>
        <end position="331"/>
    </location>
</feature>
<feature type="transmembrane region" description="Helical" evidence="8">
    <location>
        <begin position="42"/>
        <end position="64"/>
    </location>
</feature>
<dbReference type="GO" id="GO:0016020">
    <property type="term" value="C:membrane"/>
    <property type="evidence" value="ECO:0007669"/>
    <property type="project" value="TreeGrafter"/>
</dbReference>
<proteinExistence type="inferred from homology"/>
<keyword evidence="3" id="KW-0813">Transport</keyword>
<keyword evidence="6 8" id="KW-0472">Membrane</keyword>
<reference evidence="11" key="1">
    <citation type="journal article" date="2017" name="Nat. Microbiol.">
        <title>Global analysis of biosynthetic gene clusters reveals vast potential of secondary metabolite production in Penicillium species.</title>
        <authorList>
            <person name="Nielsen J.C."/>
            <person name="Grijseels S."/>
            <person name="Prigent S."/>
            <person name="Ji B."/>
            <person name="Dainat J."/>
            <person name="Nielsen K.F."/>
            <person name="Frisvad J.C."/>
            <person name="Workman M."/>
            <person name="Nielsen J."/>
        </authorList>
    </citation>
    <scope>NUCLEOTIDE SEQUENCE [LARGE SCALE GENOMIC DNA]</scope>
    <source>
        <strain evidence="11">IBT 24891</strain>
    </source>
</reference>
<evidence type="ECO:0000256" key="1">
    <source>
        <dbReference type="ARBA" id="ARBA00004127"/>
    </source>
</evidence>
<dbReference type="SUPFAM" id="SSF103473">
    <property type="entry name" value="MFS general substrate transporter"/>
    <property type="match status" value="1"/>
</dbReference>
<feature type="transmembrane region" description="Helical" evidence="8">
    <location>
        <begin position="243"/>
        <end position="260"/>
    </location>
</feature>
<organism evidence="10 11">
    <name type="scientific">Penicillium steckii</name>
    <dbReference type="NCBI Taxonomy" id="303698"/>
    <lineage>
        <taxon>Eukaryota</taxon>
        <taxon>Fungi</taxon>
        <taxon>Dikarya</taxon>
        <taxon>Ascomycota</taxon>
        <taxon>Pezizomycotina</taxon>
        <taxon>Eurotiomycetes</taxon>
        <taxon>Eurotiomycetidae</taxon>
        <taxon>Eurotiales</taxon>
        <taxon>Aspergillaceae</taxon>
        <taxon>Penicillium</taxon>
    </lineage>
</organism>
<evidence type="ECO:0000259" key="9">
    <source>
        <dbReference type="PROSITE" id="PS50850"/>
    </source>
</evidence>
<dbReference type="InterPro" id="IPR020846">
    <property type="entry name" value="MFS_dom"/>
</dbReference>
<name>A0A1V6T3W4_9EURO</name>
<dbReference type="InterPro" id="IPR011701">
    <property type="entry name" value="MFS"/>
</dbReference>
<keyword evidence="4 8" id="KW-0812">Transmembrane</keyword>
<dbReference type="PANTHER" id="PTHR23514">
    <property type="entry name" value="BYPASS OF STOP CODON PROTEIN 6"/>
    <property type="match status" value="1"/>
</dbReference>
<protein>
    <recommendedName>
        <fullName evidence="9">Major facilitator superfamily (MFS) profile domain-containing protein</fullName>
    </recommendedName>
</protein>
<sequence>MATEQSPLLRPSSQHSSPPETTQKEEKRQCINIHSKSSKVIAVYWTFLIMGAGDAAYGPLIPYIESYYDISYTVVSLLFLSPVCGYTLAAILNHEIHVRLGRRGVACIHSFCHLFTFIVASLHPPYPILVLSLAVGGIANGVADSGWNAWIGDMANSNELLGMLHGLYGVGAVVSPLLASLLISKANCPWFRFYNVMAGFAVIEAIVAISAFWKSGPEEFQDDESGDENQSGGLKRVLTQRPYALVTWCCASYLLVYVGIEVAMGGWTVTYMMKVRDGDPFASGMVATGFWLGLTFGRFVLGFVTSRIGSSFAITAYSSAAFLFTLAFWILPNFYAAAVAIALQGFFLGPLFPSMIVVVTRILPRSLHVRSIGFASAVGGAGAAVLPFTVGAIAQSTGVGVLPIFILGLLAGLFTLWLCLSRMLKLVEEN</sequence>
<comment type="caution">
    <text evidence="10">The sequence shown here is derived from an EMBL/GenBank/DDBJ whole genome shotgun (WGS) entry which is preliminary data.</text>
</comment>
<feature type="domain" description="Major facilitator superfamily (MFS) profile" evidence="9">
    <location>
        <begin position="39"/>
        <end position="424"/>
    </location>
</feature>
<dbReference type="AlphaFoldDB" id="A0A1V6T3W4"/>
<dbReference type="PANTHER" id="PTHR23514:SF3">
    <property type="entry name" value="BYPASS OF STOP CODON PROTEIN 6"/>
    <property type="match status" value="1"/>
</dbReference>
<dbReference type="Proteomes" id="UP000191285">
    <property type="component" value="Unassembled WGS sequence"/>
</dbReference>
<evidence type="ECO:0000256" key="7">
    <source>
        <dbReference type="SAM" id="MobiDB-lite"/>
    </source>
</evidence>
<evidence type="ECO:0000256" key="2">
    <source>
        <dbReference type="ARBA" id="ARBA00008335"/>
    </source>
</evidence>
<comment type="subcellular location">
    <subcellularLocation>
        <location evidence="1">Endomembrane system</location>
        <topology evidence="1">Multi-pass membrane protein</topology>
    </subcellularLocation>
</comment>
<keyword evidence="5 8" id="KW-1133">Transmembrane helix</keyword>
<feature type="transmembrane region" description="Helical" evidence="8">
    <location>
        <begin position="372"/>
        <end position="394"/>
    </location>
</feature>
<accession>A0A1V6T3W4</accession>
<dbReference type="Pfam" id="PF07690">
    <property type="entry name" value="MFS_1"/>
    <property type="match status" value="1"/>
</dbReference>
<dbReference type="InterPro" id="IPR036259">
    <property type="entry name" value="MFS_trans_sf"/>
</dbReference>
<evidence type="ECO:0000256" key="4">
    <source>
        <dbReference type="ARBA" id="ARBA00022692"/>
    </source>
</evidence>
<dbReference type="GO" id="GO:0022857">
    <property type="term" value="F:transmembrane transporter activity"/>
    <property type="evidence" value="ECO:0007669"/>
    <property type="project" value="InterPro"/>
</dbReference>
<feature type="transmembrane region" description="Helical" evidence="8">
    <location>
        <begin position="104"/>
        <end position="122"/>
    </location>
</feature>
<dbReference type="Gene3D" id="1.20.1250.20">
    <property type="entry name" value="MFS general substrate transporter like domains"/>
    <property type="match status" value="1"/>
</dbReference>
<feature type="transmembrane region" description="Helical" evidence="8">
    <location>
        <begin position="190"/>
        <end position="213"/>
    </location>
</feature>
<feature type="compositionally biased region" description="Polar residues" evidence="7">
    <location>
        <begin position="1"/>
        <end position="21"/>
    </location>
</feature>
<dbReference type="GO" id="GO:0012505">
    <property type="term" value="C:endomembrane system"/>
    <property type="evidence" value="ECO:0007669"/>
    <property type="project" value="UniProtKB-SubCell"/>
</dbReference>
<evidence type="ECO:0000256" key="8">
    <source>
        <dbReference type="SAM" id="Phobius"/>
    </source>
</evidence>
<feature type="transmembrane region" description="Helical" evidence="8">
    <location>
        <begin position="70"/>
        <end position="92"/>
    </location>
</feature>
<dbReference type="PROSITE" id="PS50850">
    <property type="entry name" value="MFS"/>
    <property type="match status" value="1"/>
</dbReference>
<feature type="transmembrane region" description="Helical" evidence="8">
    <location>
        <begin position="128"/>
        <end position="151"/>
    </location>
</feature>
<dbReference type="STRING" id="303698.A0A1V6T3W4"/>
<evidence type="ECO:0000256" key="3">
    <source>
        <dbReference type="ARBA" id="ARBA00022448"/>
    </source>
</evidence>
<comment type="similarity">
    <text evidence="2">Belongs to the major facilitator superfamily.</text>
</comment>
<keyword evidence="11" id="KW-1185">Reference proteome</keyword>
<dbReference type="OrthoDB" id="413079at2759"/>